<organism evidence="4 5">
    <name type="scientific">Pleodorina starrii</name>
    <dbReference type="NCBI Taxonomy" id="330485"/>
    <lineage>
        <taxon>Eukaryota</taxon>
        <taxon>Viridiplantae</taxon>
        <taxon>Chlorophyta</taxon>
        <taxon>core chlorophytes</taxon>
        <taxon>Chlorophyceae</taxon>
        <taxon>CS clade</taxon>
        <taxon>Chlamydomonadales</taxon>
        <taxon>Volvocaceae</taxon>
        <taxon>Pleodorina</taxon>
    </lineage>
</organism>
<reference evidence="4 5" key="1">
    <citation type="journal article" date="2023" name="Commun. Biol.">
        <title>Reorganization of the ancestral sex-determining regions during the evolution of trioecy in Pleodorina starrii.</title>
        <authorList>
            <person name="Takahashi K."/>
            <person name="Suzuki S."/>
            <person name="Kawai-Toyooka H."/>
            <person name="Yamamoto K."/>
            <person name="Hamaji T."/>
            <person name="Ootsuki R."/>
            <person name="Yamaguchi H."/>
            <person name="Kawachi M."/>
            <person name="Higashiyama T."/>
            <person name="Nozaki H."/>
        </authorList>
    </citation>
    <scope>NUCLEOTIDE SEQUENCE [LARGE SCALE GENOMIC DNA]</scope>
    <source>
        <strain evidence="4 5">NIES-4479</strain>
    </source>
</reference>
<comment type="caution">
    <text evidence="4">The sequence shown here is derived from an EMBL/GenBank/DDBJ whole genome shotgun (WGS) entry which is preliminary data.</text>
</comment>
<keyword evidence="1" id="KW-0732">Signal</keyword>
<dbReference type="GO" id="GO:0005789">
    <property type="term" value="C:endoplasmic reticulum membrane"/>
    <property type="evidence" value="ECO:0007669"/>
    <property type="project" value="TreeGrafter"/>
</dbReference>
<evidence type="ECO:0000256" key="2">
    <source>
        <dbReference type="ARBA" id="ARBA00023284"/>
    </source>
</evidence>
<dbReference type="InterPro" id="IPR036249">
    <property type="entry name" value="Thioredoxin-like_sf"/>
</dbReference>
<dbReference type="AlphaFoldDB" id="A0A9W6F385"/>
<protein>
    <recommendedName>
        <fullName evidence="6">Selenoprotein T</fullName>
    </recommendedName>
</protein>
<proteinExistence type="predicted"/>
<dbReference type="PANTHER" id="PTHR13544:SF0">
    <property type="entry name" value="THIOREDOXIN REDUCTASE-LIKE SELENOPROTEIN T"/>
    <property type="match status" value="1"/>
</dbReference>
<gene>
    <name evidence="4" type="primary">PLEST001669</name>
    <name evidence="4" type="ORF">PLESTB_000833700</name>
</gene>
<dbReference type="Gene3D" id="3.40.30.10">
    <property type="entry name" value="Glutaredoxin"/>
    <property type="match status" value="1"/>
</dbReference>
<dbReference type="Proteomes" id="UP001165080">
    <property type="component" value="Unassembled WGS sequence"/>
</dbReference>
<keyword evidence="2" id="KW-0676">Redox-active center</keyword>
<keyword evidence="5" id="KW-1185">Reference proteome</keyword>
<accession>A0A9W6F385</accession>
<dbReference type="EMBL" id="BRXU01000009">
    <property type="protein sequence ID" value="GLC54195.1"/>
    <property type="molecule type" value="Genomic_DNA"/>
</dbReference>
<dbReference type="OrthoDB" id="60822at2759"/>
<evidence type="ECO:0008006" key="6">
    <source>
        <dbReference type="Google" id="ProtNLM"/>
    </source>
</evidence>
<evidence type="ECO:0000313" key="5">
    <source>
        <dbReference type="Proteomes" id="UP001165080"/>
    </source>
</evidence>
<dbReference type="GO" id="GO:0045454">
    <property type="term" value="P:cell redox homeostasis"/>
    <property type="evidence" value="ECO:0007669"/>
    <property type="project" value="TreeGrafter"/>
</dbReference>
<dbReference type="InterPro" id="IPR011893">
    <property type="entry name" value="Selenoprotein_Rdx-typ"/>
</dbReference>
<sequence length="181" mass="18960">MRGAFGQVHQLARTRFPGIEVHGTPYPLPQWKRPLVTVAQGIQFSALAVCIVGDHIFRQLGIPPPAWYIQNVAPNRFGAAMGVWFVGNLILTNLQNTGAFEVYFDGKLIFSKLAEGRMPTVHELLVPMEAHFAALSRAAGGSAGEIGAGGAPPRAPAVGRYAPAGGAGGAPPAAPDLGDDL</sequence>
<evidence type="ECO:0000256" key="3">
    <source>
        <dbReference type="SAM" id="MobiDB-lite"/>
    </source>
</evidence>
<dbReference type="SUPFAM" id="SSF52833">
    <property type="entry name" value="Thioredoxin-like"/>
    <property type="match status" value="1"/>
</dbReference>
<dbReference type="InterPro" id="IPR019389">
    <property type="entry name" value="Selenoprotein_T"/>
</dbReference>
<dbReference type="NCBIfam" id="TIGR02174">
    <property type="entry name" value="CXXU_selWTH"/>
    <property type="match status" value="1"/>
</dbReference>
<name>A0A9W6F385_9CHLO</name>
<dbReference type="PANTHER" id="PTHR13544">
    <property type="entry name" value="SELENOPROTEIN T"/>
    <property type="match status" value="1"/>
</dbReference>
<dbReference type="Pfam" id="PF10262">
    <property type="entry name" value="Rdx"/>
    <property type="match status" value="1"/>
</dbReference>
<feature type="region of interest" description="Disordered" evidence="3">
    <location>
        <begin position="159"/>
        <end position="181"/>
    </location>
</feature>
<evidence type="ECO:0000256" key="1">
    <source>
        <dbReference type="ARBA" id="ARBA00022729"/>
    </source>
</evidence>
<dbReference type="GO" id="GO:0004791">
    <property type="term" value="F:thioredoxin-disulfide reductase (NADPH) activity"/>
    <property type="evidence" value="ECO:0007669"/>
    <property type="project" value="TreeGrafter"/>
</dbReference>
<evidence type="ECO:0000313" key="4">
    <source>
        <dbReference type="EMBL" id="GLC54195.1"/>
    </source>
</evidence>